<reference evidence="1" key="1">
    <citation type="journal article" date="2023" name="Science">
        <title>Genome structures resolve the early diversification of teleost fishes.</title>
        <authorList>
            <person name="Parey E."/>
            <person name="Louis A."/>
            <person name="Montfort J."/>
            <person name="Bouchez O."/>
            <person name="Roques C."/>
            <person name="Iampietro C."/>
            <person name="Lluch J."/>
            <person name="Castinel A."/>
            <person name="Donnadieu C."/>
            <person name="Desvignes T."/>
            <person name="Floi Bucao C."/>
            <person name="Jouanno E."/>
            <person name="Wen M."/>
            <person name="Mejri S."/>
            <person name="Dirks R."/>
            <person name="Jansen H."/>
            <person name="Henkel C."/>
            <person name="Chen W.J."/>
            <person name="Zahm M."/>
            <person name="Cabau C."/>
            <person name="Klopp C."/>
            <person name="Thompson A.W."/>
            <person name="Robinson-Rechavi M."/>
            <person name="Braasch I."/>
            <person name="Lecointre G."/>
            <person name="Bobe J."/>
            <person name="Postlethwait J.H."/>
            <person name="Berthelot C."/>
            <person name="Roest Crollius H."/>
            <person name="Guiguen Y."/>
        </authorList>
    </citation>
    <scope>NUCLEOTIDE SEQUENCE</scope>
    <source>
        <strain evidence="1">WJC10195</strain>
    </source>
</reference>
<proteinExistence type="predicted"/>
<gene>
    <name evidence="1" type="ORF">SKAU_G00236130</name>
</gene>
<evidence type="ECO:0000313" key="1">
    <source>
        <dbReference type="EMBL" id="KAJ8352137.1"/>
    </source>
</evidence>
<evidence type="ECO:0000313" key="2">
    <source>
        <dbReference type="Proteomes" id="UP001152622"/>
    </source>
</evidence>
<dbReference type="Proteomes" id="UP001152622">
    <property type="component" value="Chromosome 8"/>
</dbReference>
<sequence length="109" mass="11600">MLFGILSRAISGSGVALRERAGARTAEAPMMGTHLGKDLSGEISASVLTYGTCYPVASPVLATTIALQKQLFCSDKGESFSNTLHLKGHPVFIDPVSQYPRSLQVELHP</sequence>
<keyword evidence="2" id="KW-1185">Reference proteome</keyword>
<protein>
    <submittedName>
        <fullName evidence="1">Uncharacterized protein</fullName>
    </submittedName>
</protein>
<name>A0A9Q1ITE7_SYNKA</name>
<organism evidence="1 2">
    <name type="scientific">Synaphobranchus kaupii</name>
    <name type="common">Kaup's arrowtooth eel</name>
    <dbReference type="NCBI Taxonomy" id="118154"/>
    <lineage>
        <taxon>Eukaryota</taxon>
        <taxon>Metazoa</taxon>
        <taxon>Chordata</taxon>
        <taxon>Craniata</taxon>
        <taxon>Vertebrata</taxon>
        <taxon>Euteleostomi</taxon>
        <taxon>Actinopterygii</taxon>
        <taxon>Neopterygii</taxon>
        <taxon>Teleostei</taxon>
        <taxon>Anguilliformes</taxon>
        <taxon>Synaphobranchidae</taxon>
        <taxon>Synaphobranchus</taxon>
    </lineage>
</organism>
<accession>A0A9Q1ITE7</accession>
<dbReference type="AlphaFoldDB" id="A0A9Q1ITE7"/>
<comment type="caution">
    <text evidence="1">The sequence shown here is derived from an EMBL/GenBank/DDBJ whole genome shotgun (WGS) entry which is preliminary data.</text>
</comment>
<dbReference type="EMBL" id="JAINUF010000008">
    <property type="protein sequence ID" value="KAJ8352137.1"/>
    <property type="molecule type" value="Genomic_DNA"/>
</dbReference>